<evidence type="ECO:0000256" key="8">
    <source>
        <dbReference type="ARBA" id="ARBA00022679"/>
    </source>
</evidence>
<keyword evidence="8 15" id="KW-0808">Transferase</keyword>
<dbReference type="InterPro" id="IPR000836">
    <property type="entry name" value="PRTase_dom"/>
</dbReference>
<reference evidence="17 18" key="1">
    <citation type="journal article" date="2016" name="Nat. Commun.">
        <title>Thousands of microbial genomes shed light on interconnected biogeochemical processes in an aquifer system.</title>
        <authorList>
            <person name="Anantharaman K."/>
            <person name="Brown C.T."/>
            <person name="Hug L.A."/>
            <person name="Sharon I."/>
            <person name="Castelle C.J."/>
            <person name="Probst A.J."/>
            <person name="Thomas B.C."/>
            <person name="Singh A."/>
            <person name="Wilkins M.J."/>
            <person name="Karaoz U."/>
            <person name="Brodie E.L."/>
            <person name="Williams K.H."/>
            <person name="Hubbard S.S."/>
            <person name="Banfield J.F."/>
        </authorList>
    </citation>
    <scope>NUCLEOTIDE SEQUENCE [LARGE SCALE GENOMIC DNA]</scope>
</reference>
<comment type="subcellular location">
    <subcellularLocation>
        <location evidence="2 15">Cytoplasm</location>
    </subcellularLocation>
</comment>
<evidence type="ECO:0000256" key="15">
    <source>
        <dbReference type="RuleBase" id="RU364099"/>
    </source>
</evidence>
<dbReference type="InterPro" id="IPR029057">
    <property type="entry name" value="PRTase-like"/>
</dbReference>
<dbReference type="SUPFAM" id="SSF53271">
    <property type="entry name" value="PRTase-like"/>
    <property type="match status" value="1"/>
</dbReference>
<comment type="caution">
    <text evidence="17">The sequence shown here is derived from an EMBL/GenBank/DDBJ whole genome shotgun (WGS) entry which is preliminary data.</text>
</comment>
<dbReference type="CDD" id="cd06223">
    <property type="entry name" value="PRTases_typeI"/>
    <property type="match status" value="1"/>
</dbReference>
<evidence type="ECO:0000256" key="14">
    <source>
        <dbReference type="ARBA" id="ARBA00049402"/>
    </source>
</evidence>
<evidence type="ECO:0000256" key="6">
    <source>
        <dbReference type="ARBA" id="ARBA00022490"/>
    </source>
</evidence>
<comment type="cofactor">
    <cofactor evidence="1 15">
        <name>Mg(2+)</name>
        <dbReference type="ChEBI" id="CHEBI:18420"/>
    </cofactor>
</comment>
<keyword evidence="12 15" id="KW-0460">Magnesium</keyword>
<dbReference type="AlphaFoldDB" id="A0A1F2UJA2"/>
<keyword evidence="6 15" id="KW-0963">Cytoplasm</keyword>
<keyword evidence="10 15" id="KW-0660">Purine salvage</keyword>
<feature type="domain" description="Phosphoribosyltransferase" evidence="16">
    <location>
        <begin position="15"/>
        <end position="162"/>
    </location>
</feature>
<dbReference type="GO" id="GO:0000166">
    <property type="term" value="F:nucleotide binding"/>
    <property type="evidence" value="ECO:0007669"/>
    <property type="project" value="UniProtKB-KW"/>
</dbReference>
<gene>
    <name evidence="17" type="ORF">A2074_01740</name>
</gene>
<evidence type="ECO:0000256" key="9">
    <source>
        <dbReference type="ARBA" id="ARBA00022723"/>
    </source>
</evidence>
<keyword evidence="9 15" id="KW-0479">Metal-binding</keyword>
<proteinExistence type="inferred from homology"/>
<dbReference type="UniPathway" id="UPA00591">
    <property type="reaction ID" value="UER00648"/>
</dbReference>
<evidence type="ECO:0000256" key="7">
    <source>
        <dbReference type="ARBA" id="ARBA00022676"/>
    </source>
</evidence>
<comment type="similarity">
    <text evidence="5 15">Belongs to the purine/pyrimidine phosphoribosyltransferase family.</text>
</comment>
<comment type="pathway">
    <text evidence="3 15">Purine metabolism; IMP biosynthesis via salvage pathway; IMP from hypoxanthine: step 1/1.</text>
</comment>
<dbReference type="InterPro" id="IPR005904">
    <property type="entry name" value="Hxn_phspho_trans"/>
</dbReference>
<dbReference type="FunFam" id="3.40.50.2020:FF:000006">
    <property type="entry name" value="Hypoxanthine phosphoribosyltransferase"/>
    <property type="match status" value="1"/>
</dbReference>
<dbReference type="GO" id="GO:0006178">
    <property type="term" value="P:guanine salvage"/>
    <property type="evidence" value="ECO:0007669"/>
    <property type="project" value="TreeGrafter"/>
</dbReference>
<dbReference type="EC" id="2.4.2.8" evidence="15"/>
<protein>
    <recommendedName>
        <fullName evidence="15">Hypoxanthine phosphoribosyltransferase</fullName>
        <ecNumber evidence="15">2.4.2.8</ecNumber>
    </recommendedName>
</protein>
<dbReference type="GO" id="GO:0032263">
    <property type="term" value="P:GMP salvage"/>
    <property type="evidence" value="ECO:0007669"/>
    <property type="project" value="TreeGrafter"/>
</dbReference>
<dbReference type="PANTHER" id="PTHR43340">
    <property type="entry name" value="HYPOXANTHINE-GUANINE PHOSPHORIBOSYLTRANSFERASE"/>
    <property type="match status" value="1"/>
</dbReference>
<comment type="pathway">
    <text evidence="4">Purine metabolism; GMP biosynthesis via salvage pathway; GMP from guanine: step 1/1.</text>
</comment>
<evidence type="ECO:0000256" key="5">
    <source>
        <dbReference type="ARBA" id="ARBA00008391"/>
    </source>
</evidence>
<evidence type="ECO:0000256" key="3">
    <source>
        <dbReference type="ARBA" id="ARBA00004669"/>
    </source>
</evidence>
<dbReference type="GO" id="GO:0004422">
    <property type="term" value="F:hypoxanthine phosphoribosyltransferase activity"/>
    <property type="evidence" value="ECO:0007669"/>
    <property type="project" value="InterPro"/>
</dbReference>
<keyword evidence="7 15" id="KW-0328">Glycosyltransferase</keyword>
<comment type="catalytic activity">
    <reaction evidence="13">
        <text>GMP + diphosphate = guanine + 5-phospho-alpha-D-ribose 1-diphosphate</text>
        <dbReference type="Rhea" id="RHEA:25424"/>
        <dbReference type="ChEBI" id="CHEBI:16235"/>
        <dbReference type="ChEBI" id="CHEBI:33019"/>
        <dbReference type="ChEBI" id="CHEBI:58017"/>
        <dbReference type="ChEBI" id="CHEBI:58115"/>
        <dbReference type="EC" id="2.4.2.8"/>
    </reaction>
    <physiologicalReaction direction="right-to-left" evidence="13">
        <dbReference type="Rhea" id="RHEA:25426"/>
    </physiologicalReaction>
</comment>
<dbReference type="GO" id="GO:0000287">
    <property type="term" value="F:magnesium ion binding"/>
    <property type="evidence" value="ECO:0007669"/>
    <property type="project" value="TreeGrafter"/>
</dbReference>
<dbReference type="Gene3D" id="3.40.50.2020">
    <property type="match status" value="1"/>
</dbReference>
<evidence type="ECO:0000259" key="16">
    <source>
        <dbReference type="Pfam" id="PF00156"/>
    </source>
</evidence>
<dbReference type="NCBIfam" id="TIGR01203">
    <property type="entry name" value="HGPRTase"/>
    <property type="match status" value="1"/>
</dbReference>
<evidence type="ECO:0000256" key="13">
    <source>
        <dbReference type="ARBA" id="ARBA00048811"/>
    </source>
</evidence>
<dbReference type="GO" id="GO:0006166">
    <property type="term" value="P:purine ribonucleoside salvage"/>
    <property type="evidence" value="ECO:0007669"/>
    <property type="project" value="UniProtKB-KW"/>
</dbReference>
<dbReference type="GO" id="GO:0052657">
    <property type="term" value="F:guanine phosphoribosyltransferase activity"/>
    <property type="evidence" value="ECO:0007669"/>
    <property type="project" value="UniProtKB-ARBA"/>
</dbReference>
<evidence type="ECO:0000313" key="18">
    <source>
        <dbReference type="Proteomes" id="UP000178086"/>
    </source>
</evidence>
<sequence>MLNDHIEKILIGEDEIAAKVMELGKEVSADYADKDLVIVNVLRGGVIFVSDLIRKMSIPVTVDFMAISSYGPSTESSGVVRVIKDLEENIHDRHVLVVEDIIDTGLTLGYLLKNLSSREPASLSVCVLLDKSARRILDNLPIKYKGFDVPDAFVVGYGLDYRQKYRNLPYIGILKKSIYDFDLKDQLT</sequence>
<evidence type="ECO:0000256" key="1">
    <source>
        <dbReference type="ARBA" id="ARBA00001946"/>
    </source>
</evidence>
<evidence type="ECO:0000256" key="11">
    <source>
        <dbReference type="ARBA" id="ARBA00022741"/>
    </source>
</evidence>
<dbReference type="PANTHER" id="PTHR43340:SF1">
    <property type="entry name" value="HYPOXANTHINE PHOSPHORIBOSYLTRANSFERASE"/>
    <property type="match status" value="1"/>
</dbReference>
<dbReference type="GO" id="GO:0032264">
    <property type="term" value="P:IMP salvage"/>
    <property type="evidence" value="ECO:0007669"/>
    <property type="project" value="UniProtKB-UniPathway"/>
</dbReference>
<dbReference type="InterPro" id="IPR050408">
    <property type="entry name" value="HGPRT"/>
</dbReference>
<dbReference type="GO" id="GO:0005829">
    <property type="term" value="C:cytosol"/>
    <property type="evidence" value="ECO:0007669"/>
    <property type="project" value="TreeGrafter"/>
</dbReference>
<dbReference type="EMBL" id="MELI01000076">
    <property type="protein sequence ID" value="OFW33080.1"/>
    <property type="molecule type" value="Genomic_DNA"/>
</dbReference>
<evidence type="ECO:0000256" key="4">
    <source>
        <dbReference type="ARBA" id="ARBA00004676"/>
    </source>
</evidence>
<accession>A0A1F2UJA2</accession>
<evidence type="ECO:0000256" key="12">
    <source>
        <dbReference type="ARBA" id="ARBA00022842"/>
    </source>
</evidence>
<evidence type="ECO:0000256" key="10">
    <source>
        <dbReference type="ARBA" id="ARBA00022726"/>
    </source>
</evidence>
<dbReference type="Pfam" id="PF00156">
    <property type="entry name" value="Pribosyltran"/>
    <property type="match status" value="1"/>
</dbReference>
<organism evidence="17 18">
    <name type="scientific">Candidatus Aquicultor primus</name>
    <dbReference type="NCBI Taxonomy" id="1797195"/>
    <lineage>
        <taxon>Bacteria</taxon>
        <taxon>Bacillati</taxon>
        <taxon>Actinomycetota</taxon>
        <taxon>Candidatus Aquicultoria</taxon>
        <taxon>Candidatus Aquicultorales</taxon>
        <taxon>Candidatus Aquicultoraceae</taxon>
        <taxon>Candidatus Aquicultor</taxon>
    </lineage>
</organism>
<dbReference type="Proteomes" id="UP000178086">
    <property type="component" value="Unassembled WGS sequence"/>
</dbReference>
<name>A0A1F2UJA2_9ACTN</name>
<dbReference type="GO" id="GO:0046100">
    <property type="term" value="P:hypoxanthine metabolic process"/>
    <property type="evidence" value="ECO:0007669"/>
    <property type="project" value="TreeGrafter"/>
</dbReference>
<comment type="catalytic activity">
    <reaction evidence="14">
        <text>IMP + diphosphate = hypoxanthine + 5-phospho-alpha-D-ribose 1-diphosphate</text>
        <dbReference type="Rhea" id="RHEA:17973"/>
        <dbReference type="ChEBI" id="CHEBI:17368"/>
        <dbReference type="ChEBI" id="CHEBI:33019"/>
        <dbReference type="ChEBI" id="CHEBI:58017"/>
        <dbReference type="ChEBI" id="CHEBI:58053"/>
        <dbReference type="EC" id="2.4.2.8"/>
    </reaction>
    <physiologicalReaction direction="right-to-left" evidence="14">
        <dbReference type="Rhea" id="RHEA:17975"/>
    </physiologicalReaction>
</comment>
<evidence type="ECO:0000313" key="17">
    <source>
        <dbReference type="EMBL" id="OFW33080.1"/>
    </source>
</evidence>
<evidence type="ECO:0000256" key="2">
    <source>
        <dbReference type="ARBA" id="ARBA00004496"/>
    </source>
</evidence>
<keyword evidence="11 15" id="KW-0547">Nucleotide-binding</keyword>